<dbReference type="OrthoDB" id="10608056at2759"/>
<gene>
    <name evidence="1" type="ORF">L228DRAFT_270508</name>
</gene>
<dbReference type="InParanoid" id="A0A165AGJ9"/>
<dbReference type="GeneID" id="28900550"/>
<proteinExistence type="predicted"/>
<reference evidence="1 2" key="1">
    <citation type="journal article" date="2016" name="Fungal Biol.">
        <title>The genome of Xylona heveae provides a window into fungal endophytism.</title>
        <authorList>
            <person name="Gazis R."/>
            <person name="Kuo A."/>
            <person name="Riley R."/>
            <person name="LaButti K."/>
            <person name="Lipzen A."/>
            <person name="Lin J."/>
            <person name="Amirebrahimi M."/>
            <person name="Hesse C.N."/>
            <person name="Spatafora J.W."/>
            <person name="Henrissat B."/>
            <person name="Hainaut M."/>
            <person name="Grigoriev I.V."/>
            <person name="Hibbett D.S."/>
        </authorList>
    </citation>
    <scope>NUCLEOTIDE SEQUENCE [LARGE SCALE GENOMIC DNA]</scope>
    <source>
        <strain evidence="1 2">TC161</strain>
    </source>
</reference>
<protein>
    <submittedName>
        <fullName evidence="1">Uncharacterized protein</fullName>
    </submittedName>
</protein>
<sequence>MTKRALSPDDDLPRKLRSIGPYCVQLPTCAYCGFDVENGESIQVCIDEPDRNGIGSVTAAFPFDPASRRESRTFHFDVHRRGQIQVHHCFGDDDDSGYAADVRRPAWYTHPHCYRVVEHLLPKEADAIALARCSAFRYVPSRRFQRERKQYWLAHFGSYFQRNICPALPSELWRMILHYALDSLISQQWAFLSLAASASAPCHPSTLSASNLYFETRMLEGRRYLSNAVSQPPIKHHLGTEFWVGMDARGVRIIQQKFPEVVNDLWWQRLRLEPTHQVKLYWDKLKLRYIRTSDDSPVQAVCWNDPKAADMNIYYISEVFDTPGINGCSDMSISSSARSWMTCMGHIPRMRTLDIGAALCGIAVATTAACTLGIWPVKDESQHSFYEEFEAAMRFQASWTYYRLREAERVSTLWIRTQKIGFEKNFIFGTSEGRILCPSHGLMAHKTYTEIKRSEAGFQIAIDECERYPQSHEIQLFGCHVSPTPLAQIPAVLENYKVKVQLSDILAVETCRYPSKDGKLVGFMVKDRSRGVWTSFGLFRLDGYRETSYVDSKEDTRFLTQVTELVKVPDKVTSDMFLNYAHKLLFVEYWISTK</sequence>
<dbReference type="EMBL" id="KV407463">
    <property type="protein sequence ID" value="KZF20437.1"/>
    <property type="molecule type" value="Genomic_DNA"/>
</dbReference>
<evidence type="ECO:0000313" key="2">
    <source>
        <dbReference type="Proteomes" id="UP000076632"/>
    </source>
</evidence>
<accession>A0A165AGJ9</accession>
<dbReference type="RefSeq" id="XP_018185992.1">
    <property type="nucleotide sequence ID" value="XM_018335413.1"/>
</dbReference>
<dbReference type="STRING" id="1328760.A0A165AGJ9"/>
<keyword evidence="2" id="KW-1185">Reference proteome</keyword>
<dbReference type="Proteomes" id="UP000076632">
    <property type="component" value="Unassembled WGS sequence"/>
</dbReference>
<evidence type="ECO:0000313" key="1">
    <source>
        <dbReference type="EMBL" id="KZF20437.1"/>
    </source>
</evidence>
<name>A0A165AGJ9_XYLHT</name>
<organism evidence="1 2">
    <name type="scientific">Xylona heveae (strain CBS 132557 / TC161)</name>
    <dbReference type="NCBI Taxonomy" id="1328760"/>
    <lineage>
        <taxon>Eukaryota</taxon>
        <taxon>Fungi</taxon>
        <taxon>Dikarya</taxon>
        <taxon>Ascomycota</taxon>
        <taxon>Pezizomycotina</taxon>
        <taxon>Xylonomycetes</taxon>
        <taxon>Xylonales</taxon>
        <taxon>Xylonaceae</taxon>
        <taxon>Xylona</taxon>
    </lineage>
</organism>
<dbReference type="AlphaFoldDB" id="A0A165AGJ9"/>